<dbReference type="VEuPathDB" id="FungiDB:JI435_447240"/>
<keyword evidence="2" id="KW-0732">Signal</keyword>
<organism evidence="3 4">
    <name type="scientific">Phaeosphaeria nodorum (strain SN15 / ATCC MYA-4574 / FGSC 10173)</name>
    <name type="common">Glume blotch fungus</name>
    <name type="synonym">Parastagonospora nodorum</name>
    <dbReference type="NCBI Taxonomy" id="321614"/>
    <lineage>
        <taxon>Eukaryota</taxon>
        <taxon>Fungi</taxon>
        <taxon>Dikarya</taxon>
        <taxon>Ascomycota</taxon>
        <taxon>Pezizomycotina</taxon>
        <taxon>Dothideomycetes</taxon>
        <taxon>Pleosporomycetidae</taxon>
        <taxon>Pleosporales</taxon>
        <taxon>Pleosporineae</taxon>
        <taxon>Phaeosphaeriaceae</taxon>
        <taxon>Parastagonospora</taxon>
    </lineage>
</organism>
<feature type="region of interest" description="Disordered" evidence="1">
    <location>
        <begin position="32"/>
        <end position="61"/>
    </location>
</feature>
<name>A0A7U2ICL8_PHANO</name>
<evidence type="ECO:0000256" key="1">
    <source>
        <dbReference type="SAM" id="MobiDB-lite"/>
    </source>
</evidence>
<reference evidence="4" key="1">
    <citation type="journal article" date="2021" name="BMC Genomics">
        <title>Chromosome-level genome assembly and manually-curated proteome of model necrotroph Parastagonospora nodorum Sn15 reveals a genome-wide trove of candidate effector homologs, and redundancy of virulence-related functions within an accessory chromosome.</title>
        <authorList>
            <person name="Bertazzoni S."/>
            <person name="Jones D.A.B."/>
            <person name="Phan H.T."/>
            <person name="Tan K.-C."/>
            <person name="Hane J.K."/>
        </authorList>
    </citation>
    <scope>NUCLEOTIDE SEQUENCE [LARGE SCALE GENOMIC DNA]</scope>
    <source>
        <strain evidence="4">SN15 / ATCC MYA-4574 / FGSC 10173)</strain>
    </source>
</reference>
<evidence type="ECO:0008006" key="5">
    <source>
        <dbReference type="Google" id="ProtNLM"/>
    </source>
</evidence>
<evidence type="ECO:0000313" key="3">
    <source>
        <dbReference type="EMBL" id="QRD07328.1"/>
    </source>
</evidence>
<dbReference type="AlphaFoldDB" id="A0A7U2ICL8"/>
<dbReference type="EMBL" id="CP069044">
    <property type="protein sequence ID" value="QRD07328.1"/>
    <property type="molecule type" value="Genomic_DNA"/>
</dbReference>
<feature type="region of interest" description="Disordered" evidence="1">
    <location>
        <begin position="105"/>
        <end position="127"/>
    </location>
</feature>
<evidence type="ECO:0000313" key="4">
    <source>
        <dbReference type="Proteomes" id="UP000663193"/>
    </source>
</evidence>
<evidence type="ECO:0000256" key="2">
    <source>
        <dbReference type="SAM" id="SignalP"/>
    </source>
</evidence>
<protein>
    <recommendedName>
        <fullName evidence="5">Secreted protein</fullName>
    </recommendedName>
</protein>
<keyword evidence="4" id="KW-1185">Reference proteome</keyword>
<gene>
    <name evidence="3" type="ORF">JI435_447240</name>
</gene>
<sequence length="127" mass="14037">MNPLWLVFNLVLVIELWYCLCVYSDMGPIPTDRQHHRQGLPQAEAPSVIERQSSASRRKDASMTVMLDRTSAFAFDHEKYCSCSESMSSIEPSTLPSTCPTFSVSRGPSAGTFGLDSRVKPAGRPLP</sequence>
<dbReference type="Proteomes" id="UP000663193">
    <property type="component" value="Chromosome 22"/>
</dbReference>
<feature type="signal peptide" evidence="2">
    <location>
        <begin position="1"/>
        <end position="21"/>
    </location>
</feature>
<feature type="chain" id="PRO_5030538225" description="Secreted protein" evidence="2">
    <location>
        <begin position="22"/>
        <end position="127"/>
    </location>
</feature>
<accession>A0A7U2ICL8</accession>
<proteinExistence type="predicted"/>